<dbReference type="PANTHER" id="PTHR16105">
    <property type="entry name" value="RNA-BINDING REGION-CONTAINING PROTEIN 3"/>
    <property type="match status" value="1"/>
</dbReference>
<dbReference type="Gene3D" id="3.30.70.330">
    <property type="match status" value="1"/>
</dbReference>
<dbReference type="PROSITE" id="PS50102">
    <property type="entry name" value="RRM"/>
    <property type="match status" value="1"/>
</dbReference>
<evidence type="ECO:0000256" key="1">
    <source>
        <dbReference type="ARBA" id="ARBA00022884"/>
    </source>
</evidence>
<feature type="domain" description="RRM" evidence="3">
    <location>
        <begin position="336"/>
        <end position="417"/>
    </location>
</feature>
<dbReference type="InterPro" id="IPR035979">
    <property type="entry name" value="RBD_domain_sf"/>
</dbReference>
<dbReference type="AlphaFoldDB" id="A0A485KU96"/>
<dbReference type="GO" id="GO:0005689">
    <property type="term" value="C:U12-type spliceosomal complex"/>
    <property type="evidence" value="ECO:0007669"/>
    <property type="project" value="TreeGrafter"/>
</dbReference>
<evidence type="ECO:0000256" key="2">
    <source>
        <dbReference type="PROSITE-ProRule" id="PRU00176"/>
    </source>
</evidence>
<proteinExistence type="predicted"/>
<dbReference type="GO" id="GO:0030626">
    <property type="term" value="F:U12 snRNA binding"/>
    <property type="evidence" value="ECO:0007669"/>
    <property type="project" value="TreeGrafter"/>
</dbReference>
<sequence length="434" mass="47039">MVDGFLVSVKNLPTALSANAIETLLKHVGATEIRVLANRNKKKSAIAAFPSDAVRTTALVRLNKMRLADHQLCAAVLQRMKVDATDEAPSSAEVVQVESPSVQVPPPPVFPPLPCDPPLPSHLWRQAAPLAPHLGWNDAASIACAHEFSWNSLHYPSSPLLEYKYPKATPDIVLNIANALMALPKLYTQVLHLMNKMNLPPPFEPNAIPGHFTKKRKRPTEETFVASDDEDTATTAEHLELAAEPPAVQASIIAIPTTSKKPAKAPPTGLRKPAAKGIVPAALVNIFHADDTSHVTQLVPRPGVISEAELNRTRLPPQELSQNKYMQGYVQGTPSTVLYVKNIAKSVDVSDMTYLFGCVFVDNDSMSRMAVKLFQEGRLKGQAFVEYPSVDLATLALQVTHGVVLDEKPLIVCFRKPQAPPPTDANESTAAVAT</sequence>
<dbReference type="GO" id="GO:0097157">
    <property type="term" value="F:pre-mRNA intronic binding"/>
    <property type="evidence" value="ECO:0007669"/>
    <property type="project" value="TreeGrafter"/>
</dbReference>
<organism evidence="5 6">
    <name type="scientific">Aphanomyces stellatus</name>
    <dbReference type="NCBI Taxonomy" id="120398"/>
    <lineage>
        <taxon>Eukaryota</taxon>
        <taxon>Sar</taxon>
        <taxon>Stramenopiles</taxon>
        <taxon>Oomycota</taxon>
        <taxon>Saprolegniomycetes</taxon>
        <taxon>Saprolegniales</taxon>
        <taxon>Verrucalvaceae</taxon>
        <taxon>Aphanomyces</taxon>
    </lineage>
</organism>
<dbReference type="InterPro" id="IPR000504">
    <property type="entry name" value="RRM_dom"/>
</dbReference>
<name>A0A485KU96_9STRA</name>
<dbReference type="Proteomes" id="UP000332933">
    <property type="component" value="Unassembled WGS sequence"/>
</dbReference>
<evidence type="ECO:0000313" key="4">
    <source>
        <dbReference type="EMBL" id="KAF0697381.1"/>
    </source>
</evidence>
<accession>A0A485KU96</accession>
<keyword evidence="1 2" id="KW-0694">RNA-binding</keyword>
<reference evidence="5 6" key="1">
    <citation type="submission" date="2019-03" db="EMBL/GenBank/DDBJ databases">
        <authorList>
            <person name="Gaulin E."/>
            <person name="Dumas B."/>
        </authorList>
    </citation>
    <scope>NUCLEOTIDE SEQUENCE [LARGE SCALE GENOMIC DNA]</scope>
    <source>
        <strain evidence="5">CBS 568.67</strain>
    </source>
</reference>
<evidence type="ECO:0000259" key="3">
    <source>
        <dbReference type="PROSITE" id="PS50102"/>
    </source>
</evidence>
<protein>
    <submittedName>
        <fullName evidence="5">Aste57867_11933 protein</fullName>
    </submittedName>
</protein>
<reference evidence="4" key="2">
    <citation type="submission" date="2019-06" db="EMBL/GenBank/DDBJ databases">
        <title>Genomics analysis of Aphanomyces spp. identifies a new class of oomycete effector associated with host adaptation.</title>
        <authorList>
            <person name="Gaulin E."/>
        </authorList>
    </citation>
    <scope>NUCLEOTIDE SEQUENCE</scope>
    <source>
        <strain evidence="4">CBS 578.67</strain>
    </source>
</reference>
<dbReference type="InterPro" id="IPR045164">
    <property type="entry name" value="RBM41/RNPC3"/>
</dbReference>
<dbReference type="EMBL" id="VJMH01005322">
    <property type="protein sequence ID" value="KAF0697381.1"/>
    <property type="molecule type" value="Genomic_DNA"/>
</dbReference>
<keyword evidence="6" id="KW-1185">Reference proteome</keyword>
<evidence type="ECO:0000313" key="5">
    <source>
        <dbReference type="EMBL" id="VFT88788.1"/>
    </source>
</evidence>
<dbReference type="GO" id="GO:0000398">
    <property type="term" value="P:mRNA splicing, via spliceosome"/>
    <property type="evidence" value="ECO:0007669"/>
    <property type="project" value="TreeGrafter"/>
</dbReference>
<dbReference type="InterPro" id="IPR012677">
    <property type="entry name" value="Nucleotide-bd_a/b_plait_sf"/>
</dbReference>
<dbReference type="EMBL" id="CAADRA010005343">
    <property type="protein sequence ID" value="VFT88788.1"/>
    <property type="molecule type" value="Genomic_DNA"/>
</dbReference>
<gene>
    <name evidence="5" type="primary">Aste57867_11933</name>
    <name evidence="4" type="ORF">As57867_011888</name>
    <name evidence="5" type="ORF">ASTE57867_11933</name>
</gene>
<dbReference type="SMART" id="SM00360">
    <property type="entry name" value="RRM"/>
    <property type="match status" value="1"/>
</dbReference>
<dbReference type="SUPFAM" id="SSF54928">
    <property type="entry name" value="RNA-binding domain, RBD"/>
    <property type="match status" value="1"/>
</dbReference>
<dbReference type="PANTHER" id="PTHR16105:SF0">
    <property type="entry name" value="RNA-BINDING REGION-CONTAINING PROTEIN 3"/>
    <property type="match status" value="1"/>
</dbReference>
<evidence type="ECO:0000313" key="6">
    <source>
        <dbReference type="Proteomes" id="UP000332933"/>
    </source>
</evidence>
<dbReference type="OrthoDB" id="277802at2759"/>